<name>X0TRG4_9ZZZZ</name>
<organism evidence="2">
    <name type="scientific">marine sediment metagenome</name>
    <dbReference type="NCBI Taxonomy" id="412755"/>
    <lineage>
        <taxon>unclassified sequences</taxon>
        <taxon>metagenomes</taxon>
        <taxon>ecological metagenomes</taxon>
    </lineage>
</organism>
<dbReference type="SUPFAM" id="SSF52091">
    <property type="entry name" value="SpoIIaa-like"/>
    <property type="match status" value="1"/>
</dbReference>
<comment type="caution">
    <text evidence="2">The sequence shown here is derived from an EMBL/GenBank/DDBJ whole genome shotgun (WGS) entry which is preliminary data.</text>
</comment>
<dbReference type="EMBL" id="BARS01012752">
    <property type="protein sequence ID" value="GAF89796.1"/>
    <property type="molecule type" value="Genomic_DNA"/>
</dbReference>
<evidence type="ECO:0000313" key="2">
    <source>
        <dbReference type="EMBL" id="GAF89796.1"/>
    </source>
</evidence>
<accession>X0TRG4</accession>
<proteinExistence type="predicted"/>
<gene>
    <name evidence="2" type="ORF">S01H1_22549</name>
</gene>
<feature type="non-terminal residue" evidence="2">
    <location>
        <position position="82"/>
    </location>
</feature>
<protein>
    <recommendedName>
        <fullName evidence="1">STAS domain-containing protein</fullName>
    </recommendedName>
</protein>
<dbReference type="CDD" id="cd07043">
    <property type="entry name" value="STAS_anti-anti-sigma_factors"/>
    <property type="match status" value="1"/>
</dbReference>
<feature type="domain" description="STAS" evidence="1">
    <location>
        <begin position="1"/>
        <end position="82"/>
    </location>
</feature>
<dbReference type="Gene3D" id="3.30.750.24">
    <property type="entry name" value="STAS domain"/>
    <property type="match status" value="1"/>
</dbReference>
<dbReference type="AlphaFoldDB" id="X0TRG4"/>
<dbReference type="Pfam" id="PF01740">
    <property type="entry name" value="STAS"/>
    <property type="match status" value="1"/>
</dbReference>
<dbReference type="InterPro" id="IPR002645">
    <property type="entry name" value="STAS_dom"/>
</dbReference>
<evidence type="ECO:0000259" key="1">
    <source>
        <dbReference type="PROSITE" id="PS50801"/>
    </source>
</evidence>
<reference evidence="2" key="1">
    <citation type="journal article" date="2014" name="Front. Microbiol.">
        <title>High frequency of phylogenetically diverse reductive dehalogenase-homologous genes in deep subseafloor sedimentary metagenomes.</title>
        <authorList>
            <person name="Kawai M."/>
            <person name="Futagami T."/>
            <person name="Toyoda A."/>
            <person name="Takaki Y."/>
            <person name="Nishi S."/>
            <person name="Hori S."/>
            <person name="Arai W."/>
            <person name="Tsubouchi T."/>
            <person name="Morono Y."/>
            <person name="Uchiyama I."/>
            <person name="Ito T."/>
            <person name="Fujiyama A."/>
            <person name="Inagaki F."/>
            <person name="Takami H."/>
        </authorList>
    </citation>
    <scope>NUCLEOTIDE SEQUENCE</scope>
    <source>
        <strain evidence="2">Expedition CK06-06</strain>
    </source>
</reference>
<dbReference type="PROSITE" id="PS50801">
    <property type="entry name" value="STAS"/>
    <property type="match status" value="1"/>
</dbReference>
<dbReference type="InterPro" id="IPR036513">
    <property type="entry name" value="STAS_dom_sf"/>
</dbReference>
<sequence length="82" mass="8725">MTIDIEDHEGIKLLRLGGELTGGEENALVDTVTDLLAGRNARIALELGNVQYMNSAGLSDLVRLVAQANVQEARVILANPSP</sequence>